<reference evidence="6" key="1">
    <citation type="submission" date="2025-08" db="UniProtKB">
        <authorList>
            <consortium name="Ensembl"/>
        </authorList>
    </citation>
    <scope>IDENTIFICATION</scope>
</reference>
<evidence type="ECO:0000256" key="4">
    <source>
        <dbReference type="SAM" id="Phobius"/>
    </source>
</evidence>
<dbReference type="Proteomes" id="UP000694389">
    <property type="component" value="Unassembled WGS sequence"/>
</dbReference>
<name>A0A8P4GLX2_DICLA</name>
<organism evidence="6 7">
    <name type="scientific">Dicentrarchus labrax</name>
    <name type="common">European seabass</name>
    <name type="synonym">Morone labrax</name>
    <dbReference type="NCBI Taxonomy" id="13489"/>
    <lineage>
        <taxon>Eukaryota</taxon>
        <taxon>Metazoa</taxon>
        <taxon>Chordata</taxon>
        <taxon>Craniata</taxon>
        <taxon>Vertebrata</taxon>
        <taxon>Euteleostomi</taxon>
        <taxon>Actinopterygii</taxon>
        <taxon>Neopterygii</taxon>
        <taxon>Teleostei</taxon>
        <taxon>Neoteleostei</taxon>
        <taxon>Acanthomorphata</taxon>
        <taxon>Eupercaria</taxon>
        <taxon>Moronidae</taxon>
        <taxon>Dicentrarchus</taxon>
    </lineage>
</organism>
<keyword evidence="4" id="KW-0472">Membrane</keyword>
<evidence type="ECO:0000256" key="3">
    <source>
        <dbReference type="ARBA" id="ARBA00022530"/>
    </source>
</evidence>
<evidence type="ECO:0000313" key="7">
    <source>
        <dbReference type="Proteomes" id="UP000694389"/>
    </source>
</evidence>
<protein>
    <recommendedName>
        <fullName evidence="5">C1q domain-containing protein</fullName>
    </recommendedName>
</protein>
<dbReference type="SUPFAM" id="SSF49842">
    <property type="entry name" value="TNF-like"/>
    <property type="match status" value="1"/>
</dbReference>
<dbReference type="InterPro" id="IPR001073">
    <property type="entry name" value="C1q_dom"/>
</dbReference>
<dbReference type="PANTHER" id="PTHR15427:SF50">
    <property type="entry name" value="COMPLEMENT C1Q TUMOR NECROSIS FACTOR-RELATED PROTEIN 2-LIKE"/>
    <property type="match status" value="1"/>
</dbReference>
<dbReference type="Ensembl" id="ENSDLAT00005072859.1">
    <property type="protein sequence ID" value="ENSDLAP00005077214.1"/>
    <property type="gene ID" value="ENSDLAG00005034961.1"/>
</dbReference>
<evidence type="ECO:0000313" key="6">
    <source>
        <dbReference type="Ensembl" id="ENSDLAP00005077214.1"/>
    </source>
</evidence>
<keyword evidence="2" id="KW-0964">Secreted</keyword>
<evidence type="ECO:0000256" key="2">
    <source>
        <dbReference type="ARBA" id="ARBA00022525"/>
    </source>
</evidence>
<keyword evidence="7" id="KW-1185">Reference proteome</keyword>
<dbReference type="InterPro" id="IPR050392">
    <property type="entry name" value="Collagen/C1q_domain"/>
</dbReference>
<proteinExistence type="predicted"/>
<keyword evidence="4" id="KW-0812">Transmembrane</keyword>
<dbReference type="InterPro" id="IPR008983">
    <property type="entry name" value="Tumour_necrosis_fac-like_dom"/>
</dbReference>
<dbReference type="GeneTree" id="ENSGT01140000283540"/>
<dbReference type="Gene3D" id="2.60.120.40">
    <property type="match status" value="1"/>
</dbReference>
<comment type="subcellular location">
    <subcellularLocation>
        <location evidence="1">Secreted</location>
        <location evidence="1">Extracellular space</location>
        <location evidence="1">Extracellular matrix</location>
    </subcellularLocation>
</comment>
<dbReference type="PANTHER" id="PTHR15427">
    <property type="entry name" value="EMILIN ELASTIN MICROFIBRIL INTERFACE-LOCATED PROTEIN ELASTIN MICROFIBRIL INTERFACER"/>
    <property type="match status" value="1"/>
</dbReference>
<keyword evidence="4" id="KW-1133">Transmembrane helix</keyword>
<keyword evidence="3" id="KW-0272">Extracellular matrix</keyword>
<dbReference type="PRINTS" id="PR00007">
    <property type="entry name" value="COMPLEMNTC1Q"/>
</dbReference>
<reference evidence="6" key="2">
    <citation type="submission" date="2025-09" db="UniProtKB">
        <authorList>
            <consortium name="Ensembl"/>
        </authorList>
    </citation>
    <scope>IDENTIFICATION</scope>
</reference>
<evidence type="ECO:0000259" key="5">
    <source>
        <dbReference type="PROSITE" id="PS50871"/>
    </source>
</evidence>
<dbReference type="Pfam" id="PF00386">
    <property type="entry name" value="C1q"/>
    <property type="match status" value="1"/>
</dbReference>
<evidence type="ECO:0000256" key="1">
    <source>
        <dbReference type="ARBA" id="ARBA00004498"/>
    </source>
</evidence>
<sequence length="104" mass="11856">MFSHIFFSIATCSVSISKKKIFLIATYSFLLFCCGGSLYRNENKIVSWYNVNQNHPSSGSNSAILQLQVGDYVNVRLWHNRVISDNVNKYSTFSGFLLFAVETR</sequence>
<dbReference type="AlphaFoldDB" id="A0A8P4GLX2"/>
<dbReference type="PROSITE" id="PS50871">
    <property type="entry name" value="C1Q"/>
    <property type="match status" value="1"/>
</dbReference>
<feature type="transmembrane region" description="Helical" evidence="4">
    <location>
        <begin position="21"/>
        <end position="39"/>
    </location>
</feature>
<accession>A0A8P4GLX2</accession>
<feature type="domain" description="C1q" evidence="5">
    <location>
        <begin position="1"/>
        <end position="104"/>
    </location>
</feature>